<feature type="domain" description="UGGT thioredoxin-like" evidence="10">
    <location>
        <begin position="43"/>
        <end position="228"/>
    </location>
</feature>
<dbReference type="GO" id="GO:0005788">
    <property type="term" value="C:endoplasmic reticulum lumen"/>
    <property type="evidence" value="ECO:0007669"/>
    <property type="project" value="UniProtKB-SubCell"/>
</dbReference>
<dbReference type="PANTHER" id="PTHR11226">
    <property type="entry name" value="UDP-GLUCOSE GLYCOPROTEIN:GLUCOSYLTRANSFERASE"/>
    <property type="match status" value="1"/>
</dbReference>
<keyword evidence="6 9" id="KW-0732">Signal</keyword>
<dbReference type="Pfam" id="PF06427">
    <property type="entry name" value="UDP-g_GGTase"/>
    <property type="match status" value="1"/>
</dbReference>
<feature type="chain" id="PRO_5009133819" description="Glycosyltransferase family 24 protein" evidence="9">
    <location>
        <begin position="25"/>
        <end position="1523"/>
    </location>
</feature>
<dbReference type="PANTHER" id="PTHR11226:SF0">
    <property type="entry name" value="UDP-GLUCOSE:GLYCOPROTEIN GLUCOSYLTRANSFERASE"/>
    <property type="match status" value="1"/>
</dbReference>
<keyword evidence="8" id="KW-0325">Glycoprotein</keyword>
<evidence type="ECO:0000256" key="1">
    <source>
        <dbReference type="ARBA" id="ARBA00001913"/>
    </source>
</evidence>
<dbReference type="GO" id="GO:0003980">
    <property type="term" value="F:UDP-glucose:glycoprotein glucosyltransferase activity"/>
    <property type="evidence" value="ECO:0007669"/>
    <property type="project" value="EnsemblFungi"/>
</dbReference>
<evidence type="ECO:0000259" key="14">
    <source>
        <dbReference type="Pfam" id="PF18404"/>
    </source>
</evidence>
<evidence type="ECO:0000259" key="10">
    <source>
        <dbReference type="Pfam" id="PF18400"/>
    </source>
</evidence>
<dbReference type="FunFam" id="3.90.550.10:FF:000065">
    <property type="entry name" value="UDP-glucose:glycoprotein glucosyltransferase, putative"/>
    <property type="match status" value="1"/>
</dbReference>
<dbReference type="InterPro" id="IPR040525">
    <property type="entry name" value="UGGT_TRXL_4"/>
</dbReference>
<dbReference type="STRING" id="857566.A0A1E3PFF7"/>
<accession>A0A1E3PFF7</accession>
<organism evidence="15 16">
    <name type="scientific">Nadsonia fulvescens var. elongata DSM 6958</name>
    <dbReference type="NCBI Taxonomy" id="857566"/>
    <lineage>
        <taxon>Eukaryota</taxon>
        <taxon>Fungi</taxon>
        <taxon>Dikarya</taxon>
        <taxon>Ascomycota</taxon>
        <taxon>Saccharomycotina</taxon>
        <taxon>Dipodascomycetes</taxon>
        <taxon>Dipodascales</taxon>
        <taxon>Dipodascales incertae sedis</taxon>
        <taxon>Nadsonia</taxon>
    </lineage>
</organism>
<proteinExistence type="inferred from homology"/>
<dbReference type="EMBL" id="KV454414">
    <property type="protein sequence ID" value="ODQ63682.1"/>
    <property type="molecule type" value="Genomic_DNA"/>
</dbReference>
<reference evidence="15 16" key="1">
    <citation type="journal article" date="2016" name="Proc. Natl. Acad. Sci. U.S.A.">
        <title>Comparative genomics of biotechnologically important yeasts.</title>
        <authorList>
            <person name="Riley R."/>
            <person name="Haridas S."/>
            <person name="Wolfe K.H."/>
            <person name="Lopes M.R."/>
            <person name="Hittinger C.T."/>
            <person name="Goeker M."/>
            <person name="Salamov A.A."/>
            <person name="Wisecaver J.H."/>
            <person name="Long T.M."/>
            <person name="Calvey C.H."/>
            <person name="Aerts A.L."/>
            <person name="Barry K.W."/>
            <person name="Choi C."/>
            <person name="Clum A."/>
            <person name="Coughlan A.Y."/>
            <person name="Deshpande S."/>
            <person name="Douglass A.P."/>
            <person name="Hanson S.J."/>
            <person name="Klenk H.-P."/>
            <person name="LaButti K.M."/>
            <person name="Lapidus A."/>
            <person name="Lindquist E.A."/>
            <person name="Lipzen A.M."/>
            <person name="Meier-Kolthoff J.P."/>
            <person name="Ohm R.A."/>
            <person name="Otillar R.P."/>
            <person name="Pangilinan J.L."/>
            <person name="Peng Y."/>
            <person name="Rokas A."/>
            <person name="Rosa C.A."/>
            <person name="Scheuner C."/>
            <person name="Sibirny A.A."/>
            <person name="Slot J.C."/>
            <person name="Stielow J.B."/>
            <person name="Sun H."/>
            <person name="Kurtzman C.P."/>
            <person name="Blackwell M."/>
            <person name="Grigoriev I.V."/>
            <person name="Jeffries T.W."/>
        </authorList>
    </citation>
    <scope>NUCLEOTIDE SEQUENCE [LARGE SCALE GENOMIC DNA]</scope>
    <source>
        <strain evidence="15 16">DSM 6958</strain>
    </source>
</reference>
<dbReference type="InterPro" id="IPR029044">
    <property type="entry name" value="Nucleotide-diphossugar_trans"/>
</dbReference>
<evidence type="ECO:0000256" key="2">
    <source>
        <dbReference type="ARBA" id="ARBA00004319"/>
    </source>
</evidence>
<dbReference type="Gene3D" id="3.90.550.10">
    <property type="entry name" value="Spore Coat Polysaccharide Biosynthesis Protein SpsA, Chain A"/>
    <property type="match status" value="1"/>
</dbReference>
<dbReference type="GO" id="GO:0018279">
    <property type="term" value="P:protein N-linked glycosylation via asparagine"/>
    <property type="evidence" value="ECO:0007669"/>
    <property type="project" value="TreeGrafter"/>
</dbReference>
<evidence type="ECO:0000259" key="12">
    <source>
        <dbReference type="Pfam" id="PF18402"/>
    </source>
</evidence>
<dbReference type="Pfam" id="PF18404">
    <property type="entry name" value="Glyco_transf_24"/>
    <property type="match status" value="1"/>
</dbReference>
<evidence type="ECO:0000259" key="11">
    <source>
        <dbReference type="Pfam" id="PF18401"/>
    </source>
</evidence>
<evidence type="ECO:0000256" key="5">
    <source>
        <dbReference type="ARBA" id="ARBA00022679"/>
    </source>
</evidence>
<dbReference type="CDD" id="cd06432">
    <property type="entry name" value="GT8_HUGT1_C_like"/>
    <property type="match status" value="1"/>
</dbReference>
<dbReference type="SUPFAM" id="SSF53448">
    <property type="entry name" value="Nucleotide-diphospho-sugar transferases"/>
    <property type="match status" value="1"/>
</dbReference>
<name>A0A1E3PFF7_9ASCO</name>
<evidence type="ECO:0000256" key="9">
    <source>
        <dbReference type="SAM" id="SignalP"/>
    </source>
</evidence>
<dbReference type="Pfam" id="PF18402">
    <property type="entry name" value="Thioredoxin_14"/>
    <property type="match status" value="1"/>
</dbReference>
<dbReference type="Pfam" id="PF18401">
    <property type="entry name" value="Thioredoxin_13"/>
    <property type="match status" value="1"/>
</dbReference>
<dbReference type="InterPro" id="IPR040693">
    <property type="entry name" value="UGGT_TRXL_1"/>
</dbReference>
<evidence type="ECO:0000259" key="13">
    <source>
        <dbReference type="Pfam" id="PF18403"/>
    </source>
</evidence>
<dbReference type="OrthoDB" id="27683at2759"/>
<feature type="domain" description="Glucosyltransferase 24 catalytic" evidence="14">
    <location>
        <begin position="1200"/>
        <end position="1466"/>
    </location>
</feature>
<evidence type="ECO:0000313" key="16">
    <source>
        <dbReference type="Proteomes" id="UP000095009"/>
    </source>
</evidence>
<comment type="pathway">
    <text evidence="3">Protein modification; protein glycosylation.</text>
</comment>
<dbReference type="GO" id="GO:0051082">
    <property type="term" value="F:unfolded protein binding"/>
    <property type="evidence" value="ECO:0007669"/>
    <property type="project" value="TreeGrafter"/>
</dbReference>
<dbReference type="UniPathway" id="UPA00378"/>
<dbReference type="InterPro" id="IPR009448">
    <property type="entry name" value="UDP-g_GGtrans"/>
</dbReference>
<feature type="domain" description="UDP-glucose:glycoprotein glucosyltransferase thioredoxin-like" evidence="13">
    <location>
        <begin position="685"/>
        <end position="866"/>
    </location>
</feature>
<evidence type="ECO:0000313" key="15">
    <source>
        <dbReference type="EMBL" id="ODQ63682.1"/>
    </source>
</evidence>
<keyword evidence="5" id="KW-0808">Transferase</keyword>
<keyword evidence="16" id="KW-1185">Reference proteome</keyword>
<sequence length="1523" mass="174120">MKDQPIFFLSFILIIFSGISLTLANESSIPINVDLKANWNDVPFELEVIEAISAENNSAYYPLLDYLVELIESEEEELTDKEIYDALVGMAIQDGFISDFQEGFINYDLGLRSKSAFVQAYYQYYEYSVLPHFKEFLAVNCESWFWYNSEAYCNSDDVFALKTATKNSRSPEIFSFDHILGDNNNAPLVVLYADIKSRTFPVFHRHLKSSAQANKIRYIIRYKPSSSNGIESKLVSLSGYGVELAMKKNDYIVIDDRNAKTLTKEKEKNTDEIHKMDSVSISDSKIPINILEISKRDLRMMGLKAATFITQQSDQFGALKEISLNFPKYANMISGVPLNANISEECRFNAEAGLVNGENAIYVNNAPLKVTAEDDIFGFQRLLNTERTHVQKMVNLGISTSDAVSLITSDIFSNVSSISSKRYDYRSKSLIWLNNLELDSSYSHWSSDVNNFLIPNHNGQLHEIRNNFYTLVFAIDFSNYDHLSMTIRQLINLLQKRSPVQIAIIPLIDNGNTESLKVAQYAMYLYYYTQPRLALEFVGRVSTGATPDDAFSMLAEREPVLKNTKSSAVLSDEYSNNLIEEARQWASRLDVRPNHPIVIINGVVVTLTRNWLHSAAAQFEDDLNLVKRSLIKRSVRGQTSLKDILIKGARQVRNTLVYPTDMLSQKFIDIESLYINLRSTNRTLTLKTSSKNDEPPFTFWVIGNMNSESYLDQLLEITEFLLQHEGKTNIYVNFLHSAQTIIKKTQITKLLSIIYSEPDLFSLEELRVLLKSLTKIGDKTNSLRNSILEKFRGLNDYDLTVLNKRVDFTSIIYHQNSLSVIAASRLISPSEDNKTFLSSSDLKLLYEKEYSERFLPIYKSFVSYNLNLETYENPGSFFDIFVSTLSLSFFSPLVSFLPASEKPRTTLINKLHSESVGIIIAEPPSPLLKIVATVDPLSERGQRYIELISSLAGISRLSIKIILNPMPGLKELPLKRFYRGGYQTTVQFEKESGKLARNIVTFDDIPHDSLLTLGLDVPSNWVTMPFNSINDLDNLILENVSVSDSNQGKLGVNATYILKYLLIEGQARDLTNHTPPRGLGLQLGTASVPRESDTSVMATLGYFQLKANPGVWSLSLLDGPSKNIYDLKSLGIYGYSDISESNNKITITGLSEVKIYPKFLRHPEMDKEEISAKSASSSKRKIWKHLFGFEKKKSQEEADINIFTVASGHLYERFLSIMTLSVMRHTNHTVKFWLIEDFLSPSFKGFLPHLAEEYGFKYELITYKWPHWLRRQSEKQREIWGYKILFLDVLFPQSLEKVIFVDADQIVRTDLKELVDIDLHGAPYGYTPMCDSRKEIEGFRFWKQGYWKKFLQGKPYHISALYVIDLKKFRELGAGDKLRQHYQALSADSESLSNLDQDLPNHLQNEIPIFSLPQEWLWCETWCSDESLANAKTIDLCNNPMTKERKLDRARRQVPEWSEYDNEIIRLSENVRLEKVKSCRSNALDKITKPAIITHGNNLEYGENENNYSNDDNDNSYLIHDEL</sequence>
<dbReference type="InterPro" id="IPR040692">
    <property type="entry name" value="UGGT_TRXL_3"/>
</dbReference>
<comment type="cofactor">
    <cofactor evidence="1">
        <name>Ca(2+)</name>
        <dbReference type="ChEBI" id="CHEBI:29108"/>
    </cofactor>
</comment>
<evidence type="ECO:0000256" key="6">
    <source>
        <dbReference type="ARBA" id="ARBA00022729"/>
    </source>
</evidence>
<comment type="subcellular location">
    <subcellularLocation>
        <location evidence="2">Endoplasmic reticulum lumen</location>
    </subcellularLocation>
</comment>
<evidence type="ECO:0000256" key="7">
    <source>
        <dbReference type="ARBA" id="ARBA00022824"/>
    </source>
</evidence>
<dbReference type="InterPro" id="IPR040497">
    <property type="entry name" value="Glyco_transf_24"/>
</dbReference>
<dbReference type="GO" id="GO:0005509">
    <property type="term" value="F:calcium ion binding"/>
    <property type="evidence" value="ECO:0007669"/>
    <property type="project" value="EnsemblFungi"/>
</dbReference>
<gene>
    <name evidence="15" type="ORF">NADFUDRAFT_28763</name>
</gene>
<dbReference type="GO" id="GO:0051787">
    <property type="term" value="F:misfolded protein binding"/>
    <property type="evidence" value="ECO:0007669"/>
    <property type="project" value="EnsemblFungi"/>
</dbReference>
<dbReference type="InterPro" id="IPR040694">
    <property type="entry name" value="UGGT_TRXL_2"/>
</dbReference>
<evidence type="ECO:0008006" key="17">
    <source>
        <dbReference type="Google" id="ProtNLM"/>
    </source>
</evidence>
<protein>
    <recommendedName>
        <fullName evidence="17">Glycosyltransferase family 24 protein</fullName>
    </recommendedName>
</protein>
<comment type="similarity">
    <text evidence="4">Belongs to the glycosyltransferase 8 family.</text>
</comment>
<feature type="domain" description="UGGT thioredoxin-like" evidence="11">
    <location>
        <begin position="292"/>
        <end position="413"/>
    </location>
</feature>
<feature type="domain" description="UGGT thioredoxin-like" evidence="12">
    <location>
        <begin position="423"/>
        <end position="657"/>
    </location>
</feature>
<dbReference type="GO" id="GO:0005537">
    <property type="term" value="F:D-mannose binding"/>
    <property type="evidence" value="ECO:0007669"/>
    <property type="project" value="EnsemblFungi"/>
</dbReference>
<evidence type="ECO:0000256" key="4">
    <source>
        <dbReference type="ARBA" id="ARBA00006351"/>
    </source>
</evidence>
<dbReference type="Pfam" id="PF18400">
    <property type="entry name" value="Thioredoxin_12"/>
    <property type="match status" value="1"/>
</dbReference>
<keyword evidence="7" id="KW-0256">Endoplasmic reticulum</keyword>
<dbReference type="GO" id="GO:0036503">
    <property type="term" value="P:ERAD pathway"/>
    <property type="evidence" value="ECO:0007669"/>
    <property type="project" value="TreeGrafter"/>
</dbReference>
<dbReference type="GO" id="GO:0006491">
    <property type="term" value="P:N-glycan processing"/>
    <property type="evidence" value="ECO:0007669"/>
    <property type="project" value="EnsemblFungi"/>
</dbReference>
<dbReference type="Proteomes" id="UP000095009">
    <property type="component" value="Unassembled WGS sequence"/>
</dbReference>
<evidence type="ECO:0000256" key="3">
    <source>
        <dbReference type="ARBA" id="ARBA00004922"/>
    </source>
</evidence>
<evidence type="ECO:0000256" key="8">
    <source>
        <dbReference type="ARBA" id="ARBA00023180"/>
    </source>
</evidence>
<feature type="signal peptide" evidence="9">
    <location>
        <begin position="1"/>
        <end position="24"/>
    </location>
</feature>
<dbReference type="Pfam" id="PF18403">
    <property type="entry name" value="Thioredoxin_15"/>
    <property type="match status" value="1"/>
</dbReference>